<name>A0ABW2D8Q4_9ACTN</name>
<dbReference type="RefSeq" id="WP_382349512.1">
    <property type="nucleotide sequence ID" value="NZ_JBHMBP010000002.1"/>
</dbReference>
<dbReference type="Pfam" id="PF05368">
    <property type="entry name" value="NmrA"/>
    <property type="match status" value="1"/>
</dbReference>
<reference evidence="5" key="1">
    <citation type="journal article" date="2019" name="Int. J. Syst. Evol. Microbiol.">
        <title>The Global Catalogue of Microorganisms (GCM) 10K type strain sequencing project: providing services to taxonomists for standard genome sequencing and annotation.</title>
        <authorList>
            <consortium name="The Broad Institute Genomics Platform"/>
            <consortium name="The Broad Institute Genome Sequencing Center for Infectious Disease"/>
            <person name="Wu L."/>
            <person name="Ma J."/>
        </authorList>
    </citation>
    <scope>NUCLEOTIDE SEQUENCE [LARGE SCALE GENOMIC DNA]</scope>
    <source>
        <strain evidence="5">KACC 12634</strain>
    </source>
</reference>
<evidence type="ECO:0000259" key="3">
    <source>
        <dbReference type="Pfam" id="PF05368"/>
    </source>
</evidence>
<evidence type="ECO:0000256" key="1">
    <source>
        <dbReference type="ARBA" id="ARBA00006328"/>
    </source>
</evidence>
<dbReference type="Gene3D" id="3.90.25.10">
    <property type="entry name" value="UDP-galactose 4-epimerase, domain 1"/>
    <property type="match status" value="1"/>
</dbReference>
<gene>
    <name evidence="4" type="ORF">ACFQS3_10485</name>
</gene>
<protein>
    <submittedName>
        <fullName evidence="4">NmrA/HSCARG family protein</fullName>
    </submittedName>
</protein>
<dbReference type="EMBL" id="JBHSYS010000002">
    <property type="protein sequence ID" value="MFC6957619.1"/>
    <property type="molecule type" value="Genomic_DNA"/>
</dbReference>
<dbReference type="SUPFAM" id="SSF51735">
    <property type="entry name" value="NAD(P)-binding Rossmann-fold domains"/>
    <property type="match status" value="1"/>
</dbReference>
<accession>A0ABW2D8Q4</accession>
<proteinExistence type="inferred from homology"/>
<keyword evidence="5" id="KW-1185">Reference proteome</keyword>
<keyword evidence="2" id="KW-0521">NADP</keyword>
<evidence type="ECO:0000313" key="4">
    <source>
        <dbReference type="EMBL" id="MFC6957619.1"/>
    </source>
</evidence>
<dbReference type="InterPro" id="IPR036291">
    <property type="entry name" value="NAD(P)-bd_dom_sf"/>
</dbReference>
<dbReference type="InterPro" id="IPR008030">
    <property type="entry name" value="NmrA-like"/>
</dbReference>
<evidence type="ECO:0000256" key="2">
    <source>
        <dbReference type="ARBA" id="ARBA00022857"/>
    </source>
</evidence>
<sequence length="307" mass="32345">MTTANPTVLVTGATGTQGGAAARRLLATGWRVRALVRDPAGAKAQALAAAGAEVVHGDMGHRASLDAAVEGVHGVFSVQPTAGYPGTPPDFTVEDEIRMGVNVAEAAHDAGVRHLVYTSVAGAERSTGIRRWESKWRIENRIRALGLPATVLRPVRFMENHSDATMGVRGGVLTDVIKPEVPVQLIAASDIGAFAALAFADPDRYLGRALEIAGDEMTLPQVVAAISRATGVAVAYRALPREALTGLDPDSLAGYEFANHRGGWRADIAGLRELHPGLMDLDAWLRAEGKAQFDALSAGVGRRLLQL</sequence>
<dbReference type="CDD" id="cd05251">
    <property type="entry name" value="NmrA_like_SDR_a"/>
    <property type="match status" value="1"/>
</dbReference>
<organism evidence="4 5">
    <name type="scientific">Glycomyces mayteni</name>
    <dbReference type="NCBI Taxonomy" id="543887"/>
    <lineage>
        <taxon>Bacteria</taxon>
        <taxon>Bacillati</taxon>
        <taxon>Actinomycetota</taxon>
        <taxon>Actinomycetes</taxon>
        <taxon>Glycomycetales</taxon>
        <taxon>Glycomycetaceae</taxon>
        <taxon>Glycomyces</taxon>
    </lineage>
</organism>
<dbReference type="PANTHER" id="PTHR42748:SF7">
    <property type="entry name" value="NMRA LIKE REDOX SENSOR 1-RELATED"/>
    <property type="match status" value="1"/>
</dbReference>
<comment type="caution">
    <text evidence="4">The sequence shown here is derived from an EMBL/GenBank/DDBJ whole genome shotgun (WGS) entry which is preliminary data.</text>
</comment>
<evidence type="ECO:0000313" key="5">
    <source>
        <dbReference type="Proteomes" id="UP001596470"/>
    </source>
</evidence>
<dbReference type="Gene3D" id="3.40.50.720">
    <property type="entry name" value="NAD(P)-binding Rossmann-like Domain"/>
    <property type="match status" value="1"/>
</dbReference>
<dbReference type="InterPro" id="IPR051164">
    <property type="entry name" value="NmrA-like_oxidored"/>
</dbReference>
<dbReference type="Proteomes" id="UP001596470">
    <property type="component" value="Unassembled WGS sequence"/>
</dbReference>
<feature type="domain" description="NmrA-like" evidence="3">
    <location>
        <begin position="6"/>
        <end position="246"/>
    </location>
</feature>
<dbReference type="PANTHER" id="PTHR42748">
    <property type="entry name" value="NITROGEN METABOLITE REPRESSION PROTEIN NMRA FAMILY MEMBER"/>
    <property type="match status" value="1"/>
</dbReference>
<comment type="similarity">
    <text evidence="1">Belongs to the NmrA-type oxidoreductase family.</text>
</comment>